<comment type="catalytic activity">
    <reaction evidence="1">
        <text>ATP + protein L-histidine = ADP + protein N-phospho-L-histidine.</text>
        <dbReference type="EC" id="2.7.13.3"/>
    </reaction>
</comment>
<reference evidence="16 17" key="1">
    <citation type="submission" date="2014-12" db="EMBL/GenBank/DDBJ databases">
        <title>Genome sequencing of Photobacterium gaetbulicola AD005a.</title>
        <authorList>
            <person name="Adrian T.G.S."/>
            <person name="Chan K.G."/>
        </authorList>
    </citation>
    <scope>NUCLEOTIDE SEQUENCE [LARGE SCALE GENOMIC DNA]</scope>
    <source>
        <strain evidence="16 17">AD005a</strain>
    </source>
</reference>
<dbReference type="InterPro" id="IPR036097">
    <property type="entry name" value="HisK_dim/P_sf"/>
</dbReference>
<dbReference type="InterPro" id="IPR033463">
    <property type="entry name" value="sCache_3"/>
</dbReference>
<keyword evidence="9 16" id="KW-0418">Kinase</keyword>
<dbReference type="SMART" id="SM00387">
    <property type="entry name" value="HATPase_c"/>
    <property type="match status" value="1"/>
</dbReference>
<keyword evidence="11 13" id="KW-0472">Membrane</keyword>
<comment type="subcellular location">
    <subcellularLocation>
        <location evidence="2">Cell inner membrane</location>
    </subcellularLocation>
    <subcellularLocation>
        <location evidence="3">Cell membrane</location>
        <topology evidence="3">Multi-pass membrane protein</topology>
    </subcellularLocation>
</comment>
<evidence type="ECO:0000256" key="13">
    <source>
        <dbReference type="SAM" id="Phobius"/>
    </source>
</evidence>
<dbReference type="Proteomes" id="UP000031278">
    <property type="component" value="Unassembled WGS sequence"/>
</dbReference>
<evidence type="ECO:0000259" key="15">
    <source>
        <dbReference type="PROSITE" id="PS50885"/>
    </source>
</evidence>
<dbReference type="Gene3D" id="6.10.340.10">
    <property type="match status" value="1"/>
</dbReference>
<evidence type="ECO:0000256" key="6">
    <source>
        <dbReference type="ARBA" id="ARBA00022553"/>
    </source>
</evidence>
<evidence type="ECO:0000256" key="3">
    <source>
        <dbReference type="ARBA" id="ARBA00004651"/>
    </source>
</evidence>
<name>A0A0B9H4I0_9GAMM</name>
<dbReference type="InterPro" id="IPR004358">
    <property type="entry name" value="Sig_transdc_His_kin-like_C"/>
</dbReference>
<dbReference type="InterPro" id="IPR003660">
    <property type="entry name" value="HAMP_dom"/>
</dbReference>
<dbReference type="SUPFAM" id="SSF47384">
    <property type="entry name" value="Homodimeric domain of signal transducing histidine kinase"/>
    <property type="match status" value="1"/>
</dbReference>
<evidence type="ECO:0000256" key="1">
    <source>
        <dbReference type="ARBA" id="ARBA00000085"/>
    </source>
</evidence>
<dbReference type="Gene3D" id="3.30.565.10">
    <property type="entry name" value="Histidine kinase-like ATPase, C-terminal domain"/>
    <property type="match status" value="1"/>
</dbReference>
<dbReference type="Gene3D" id="1.10.287.130">
    <property type="match status" value="1"/>
</dbReference>
<comment type="caution">
    <text evidence="16">The sequence shown here is derived from an EMBL/GenBank/DDBJ whole genome shotgun (WGS) entry which is preliminary data.</text>
</comment>
<evidence type="ECO:0000256" key="10">
    <source>
        <dbReference type="ARBA" id="ARBA00022989"/>
    </source>
</evidence>
<dbReference type="AlphaFoldDB" id="A0A0B9H4I0"/>
<evidence type="ECO:0000256" key="4">
    <source>
        <dbReference type="ARBA" id="ARBA00012438"/>
    </source>
</evidence>
<dbReference type="Pfam" id="PF02518">
    <property type="entry name" value="HATPase_c"/>
    <property type="match status" value="1"/>
</dbReference>
<dbReference type="PRINTS" id="PR00344">
    <property type="entry name" value="BCTRLSENSOR"/>
</dbReference>
<dbReference type="EC" id="2.7.13.3" evidence="4"/>
<feature type="domain" description="Histidine kinase" evidence="14">
    <location>
        <begin position="453"/>
        <end position="668"/>
    </location>
</feature>
<dbReference type="SUPFAM" id="SSF55874">
    <property type="entry name" value="ATPase domain of HSP90 chaperone/DNA topoisomerase II/histidine kinase"/>
    <property type="match status" value="1"/>
</dbReference>
<keyword evidence="6" id="KW-0597">Phosphoprotein</keyword>
<dbReference type="InterPro" id="IPR029151">
    <property type="entry name" value="Sensor-like_sf"/>
</dbReference>
<gene>
    <name evidence="16" type="ORF">RJ45_10610</name>
</gene>
<dbReference type="InterPro" id="IPR003661">
    <property type="entry name" value="HisK_dim/P_dom"/>
</dbReference>
<feature type="domain" description="HAMP" evidence="15">
    <location>
        <begin position="343"/>
        <end position="397"/>
    </location>
</feature>
<keyword evidence="5" id="KW-1003">Cell membrane</keyword>
<proteinExistence type="predicted"/>
<dbReference type="PROSITE" id="PS50885">
    <property type="entry name" value="HAMP"/>
    <property type="match status" value="1"/>
</dbReference>
<evidence type="ECO:0000256" key="8">
    <source>
        <dbReference type="ARBA" id="ARBA00022692"/>
    </source>
</evidence>
<dbReference type="GO" id="GO:0005886">
    <property type="term" value="C:plasma membrane"/>
    <property type="evidence" value="ECO:0007669"/>
    <property type="project" value="UniProtKB-SubCell"/>
</dbReference>
<protein>
    <recommendedName>
        <fullName evidence="4">histidine kinase</fullName>
        <ecNumber evidence="4">2.7.13.3</ecNumber>
    </recommendedName>
</protein>
<keyword evidence="12" id="KW-0175">Coiled coil</keyword>
<keyword evidence="8 13" id="KW-0812">Transmembrane</keyword>
<evidence type="ECO:0000256" key="11">
    <source>
        <dbReference type="ARBA" id="ARBA00023136"/>
    </source>
</evidence>
<evidence type="ECO:0000256" key="5">
    <source>
        <dbReference type="ARBA" id="ARBA00022475"/>
    </source>
</evidence>
<dbReference type="Pfam" id="PF17202">
    <property type="entry name" value="sCache_3_3"/>
    <property type="match status" value="1"/>
</dbReference>
<evidence type="ECO:0000259" key="14">
    <source>
        <dbReference type="PROSITE" id="PS50109"/>
    </source>
</evidence>
<dbReference type="CDD" id="cd00082">
    <property type="entry name" value="HisKA"/>
    <property type="match status" value="1"/>
</dbReference>
<dbReference type="InterPro" id="IPR003594">
    <property type="entry name" value="HATPase_dom"/>
</dbReference>
<organism evidence="16 17">
    <name type="scientific">Photobacterium gaetbulicola</name>
    <dbReference type="NCBI Taxonomy" id="1295392"/>
    <lineage>
        <taxon>Bacteria</taxon>
        <taxon>Pseudomonadati</taxon>
        <taxon>Pseudomonadota</taxon>
        <taxon>Gammaproteobacteria</taxon>
        <taxon>Vibrionales</taxon>
        <taxon>Vibrionaceae</taxon>
        <taxon>Photobacterium</taxon>
    </lineage>
</organism>
<feature type="coiled-coil region" evidence="12">
    <location>
        <begin position="389"/>
        <end position="437"/>
    </location>
</feature>
<evidence type="ECO:0000256" key="2">
    <source>
        <dbReference type="ARBA" id="ARBA00004533"/>
    </source>
</evidence>
<evidence type="ECO:0000256" key="7">
    <source>
        <dbReference type="ARBA" id="ARBA00022679"/>
    </source>
</evidence>
<evidence type="ECO:0000313" key="16">
    <source>
        <dbReference type="EMBL" id="KHT63782.1"/>
    </source>
</evidence>
<dbReference type="InterPro" id="IPR005467">
    <property type="entry name" value="His_kinase_dom"/>
</dbReference>
<dbReference type="SUPFAM" id="SSF103190">
    <property type="entry name" value="Sensory domain-like"/>
    <property type="match status" value="1"/>
</dbReference>
<evidence type="ECO:0000256" key="9">
    <source>
        <dbReference type="ARBA" id="ARBA00022777"/>
    </source>
</evidence>
<dbReference type="PROSITE" id="PS50109">
    <property type="entry name" value="HIS_KIN"/>
    <property type="match status" value="1"/>
</dbReference>
<dbReference type="GO" id="GO:0000155">
    <property type="term" value="F:phosphorelay sensor kinase activity"/>
    <property type="evidence" value="ECO:0007669"/>
    <property type="project" value="InterPro"/>
</dbReference>
<accession>A0A0B9H4I0</accession>
<dbReference type="InterPro" id="IPR036890">
    <property type="entry name" value="HATPase_C_sf"/>
</dbReference>
<sequence length="681" mass="76926">MTMKQCIAIWVRRFRTMVRYRLLLLTSVPIIITLLALIALTMYWTVIYTWQNALMNVRADLAVAHHSMELLQKEQRMRLGSLTESYPFQTLLKEDQSQLIDWVKQQAGNYDLDFVVIHPAAALGEFPKANRHLLLQGKEQTFFERLASYELNALHPDLPARAQIPLLSEKNLVSDGLISRSLIPIFNQQGDLQWIVDGGILLNNSTQLVDRIRDLVYASDTLPEGSIGTVTLFMNDIRVSTNVPLDSAQLNGRAVGTRVSDDVKQSVLEQGEMWVDRAFVYDDWYVSAYEPLKDYNGDIIGMLYTGYLEWPMIKIYLTNIVELGVGIVFVLLISGVIVYRGARDLFRPIEKMHQVVSAIQLGLDRRIGSLDLTRGHELQILGKQFDTMLDQLHQRNEAIKQASLQLEDKVQRRTQSLREKTEELEQHIKLLNQARSKLVSNEKLAALGELTAGIAHEINNPTAVILGNVELMQFELGADSERVREELEAIHQQIDRIRNITRSLLQYSRQGGVQDEVTWQHLNPIVKESLTLVRSGTKKFDVEIQTELNARCCVEVNRHQMLQVLVNLQMNGIHAMNDQGTLRVMTEDWLDETGSPIGAIVKIIDHGCGISEESIERIFNPFYTTRRSGTGLGLSVSQGIVSGIGGEIVVESELGKGSVFTIYLPEKANQSSKMAVDLETI</sequence>
<keyword evidence="10 13" id="KW-1133">Transmembrane helix</keyword>
<dbReference type="SMART" id="SM00388">
    <property type="entry name" value="HisKA"/>
    <property type="match status" value="1"/>
</dbReference>
<dbReference type="EMBL" id="JWLZ01000152">
    <property type="protein sequence ID" value="KHT63782.1"/>
    <property type="molecule type" value="Genomic_DNA"/>
</dbReference>
<evidence type="ECO:0000256" key="12">
    <source>
        <dbReference type="SAM" id="Coils"/>
    </source>
</evidence>
<keyword evidence="7" id="KW-0808">Transferase</keyword>
<dbReference type="PANTHER" id="PTHR43065:SF22">
    <property type="entry name" value="HISTIDINE KINASE"/>
    <property type="match status" value="1"/>
</dbReference>
<dbReference type="Pfam" id="PF00512">
    <property type="entry name" value="HisKA"/>
    <property type="match status" value="1"/>
</dbReference>
<dbReference type="PANTHER" id="PTHR43065">
    <property type="entry name" value="SENSOR HISTIDINE KINASE"/>
    <property type="match status" value="1"/>
</dbReference>
<feature type="transmembrane region" description="Helical" evidence="13">
    <location>
        <begin position="22"/>
        <end position="46"/>
    </location>
</feature>
<feature type="transmembrane region" description="Helical" evidence="13">
    <location>
        <begin position="323"/>
        <end position="342"/>
    </location>
</feature>
<evidence type="ECO:0000313" key="17">
    <source>
        <dbReference type="Proteomes" id="UP000031278"/>
    </source>
</evidence>